<dbReference type="GO" id="GO:0016798">
    <property type="term" value="F:hydrolase activity, acting on glycosyl bonds"/>
    <property type="evidence" value="ECO:0007669"/>
    <property type="project" value="UniProtKB-KW"/>
</dbReference>
<dbReference type="Pfam" id="PF01522">
    <property type="entry name" value="Polysacc_deac_1"/>
    <property type="match status" value="1"/>
</dbReference>
<dbReference type="GO" id="GO:0016810">
    <property type="term" value="F:hydrolase activity, acting on carbon-nitrogen (but not peptide) bonds"/>
    <property type="evidence" value="ECO:0007669"/>
    <property type="project" value="InterPro"/>
</dbReference>
<dbReference type="NCBIfam" id="TIGR03006">
    <property type="entry name" value="pepcterm_polyde"/>
    <property type="match status" value="1"/>
</dbReference>
<evidence type="ECO:0000259" key="1">
    <source>
        <dbReference type="PROSITE" id="PS51677"/>
    </source>
</evidence>
<dbReference type="PROSITE" id="PS51677">
    <property type="entry name" value="NODB"/>
    <property type="match status" value="1"/>
</dbReference>
<dbReference type="InterPro" id="IPR045235">
    <property type="entry name" value="PuuE_HpPgdA-like"/>
</dbReference>
<gene>
    <name evidence="2" type="ORF">MED297_19847</name>
</gene>
<dbReference type="RefSeq" id="WP_008044653.1">
    <property type="nucleotide sequence ID" value="NZ_CH724151.1"/>
</dbReference>
<organism evidence="2 3">
    <name type="scientific">Reinekea blandensis MED297</name>
    <dbReference type="NCBI Taxonomy" id="314283"/>
    <lineage>
        <taxon>Bacteria</taxon>
        <taxon>Pseudomonadati</taxon>
        <taxon>Pseudomonadota</taxon>
        <taxon>Gammaproteobacteria</taxon>
        <taxon>Oceanospirillales</taxon>
        <taxon>Saccharospirillaceae</taxon>
        <taxon>Reinekea</taxon>
    </lineage>
</organism>
<evidence type="ECO:0000313" key="2">
    <source>
        <dbReference type="EMBL" id="EAR11175.1"/>
    </source>
</evidence>
<keyword evidence="2" id="KW-0858">Xylan degradation</keyword>
<comment type="caution">
    <text evidence="2">The sequence shown here is derived from an EMBL/GenBank/DDBJ whole genome shotgun (WGS) entry which is preliminary data.</text>
</comment>
<keyword evidence="2" id="KW-0119">Carbohydrate metabolism</keyword>
<keyword evidence="2" id="KW-0378">Hydrolase</keyword>
<evidence type="ECO:0000313" key="3">
    <source>
        <dbReference type="Proteomes" id="UP000005953"/>
    </source>
</evidence>
<dbReference type="InterPro" id="IPR011330">
    <property type="entry name" value="Glyco_hydro/deAcase_b/a-brl"/>
</dbReference>
<dbReference type="EMBL" id="AAOE01000001">
    <property type="protein sequence ID" value="EAR11175.1"/>
    <property type="molecule type" value="Genomic_DNA"/>
</dbReference>
<feature type="domain" description="NodB homology" evidence="1">
    <location>
        <begin position="32"/>
        <end position="307"/>
    </location>
</feature>
<reference evidence="2 3" key="1">
    <citation type="submission" date="2006-02" db="EMBL/GenBank/DDBJ databases">
        <authorList>
            <person name="Pinhassi J."/>
            <person name="Pedros-Alio C."/>
            <person name="Ferriera S."/>
            <person name="Johnson J."/>
            <person name="Kravitz S."/>
            <person name="Halpern A."/>
            <person name="Remington K."/>
            <person name="Beeson K."/>
            <person name="Tran B."/>
            <person name="Rogers Y.-H."/>
            <person name="Friedman R."/>
            <person name="Venter J.C."/>
        </authorList>
    </citation>
    <scope>NUCLEOTIDE SEQUENCE [LARGE SCALE GENOMIC DNA]</scope>
    <source>
        <strain evidence="2 3">MED297</strain>
    </source>
</reference>
<dbReference type="HOGENOM" id="CLU_066872_0_0_6"/>
<keyword evidence="3" id="KW-1185">Reference proteome</keyword>
<dbReference type="Proteomes" id="UP000005953">
    <property type="component" value="Unassembled WGS sequence"/>
</dbReference>
<accession>A4B974</accession>
<dbReference type="Gene3D" id="3.20.20.370">
    <property type="entry name" value="Glycoside hydrolase/deacetylase"/>
    <property type="match status" value="1"/>
</dbReference>
<dbReference type="STRING" id="314283.MED297_19847"/>
<keyword evidence="2" id="KW-0326">Glycosidase</keyword>
<sequence>MLNSTDRNSATSAIHAMTIDVEDYFHVAALSRVVPPNQWDRQPSRVVDNTRRLLDLFNEKQIRATFFVLGWVAEREPELIRDIANAGHEVASHGYSHQLIYRQSPEVFREETRRSKEILESIIQKPVEGYRAASYSITNKSLWALDILAELGFRWDSSIFPIYHDNYGIPDTPCEPYTIQTRSGQTLTEFPITSAKAFGLSIPAAGGGYFRQFPYLVFRYLFRLASENNRTPKIFYLHPWEIDPDQPRFNNASWLSRFRHYTNLHRCEARLNRLIDDFEFSTLTESLQSHLPTERYTNLESNLVRLA</sequence>
<dbReference type="PANTHER" id="PTHR47561">
    <property type="entry name" value="POLYSACCHARIDE DEACETYLASE FAMILY PROTEIN (AFU_ORTHOLOGUE AFUA_6G05030)"/>
    <property type="match status" value="1"/>
</dbReference>
<dbReference type="InterPro" id="IPR002509">
    <property type="entry name" value="NODB_dom"/>
</dbReference>
<dbReference type="SUPFAM" id="SSF88713">
    <property type="entry name" value="Glycoside hydrolase/deacetylase"/>
    <property type="match status" value="1"/>
</dbReference>
<dbReference type="PANTHER" id="PTHR47561:SF1">
    <property type="entry name" value="POLYSACCHARIDE DEACETYLASE FAMILY PROTEIN (AFU_ORTHOLOGUE AFUA_6G05030)"/>
    <property type="match status" value="1"/>
</dbReference>
<dbReference type="GO" id="GO:0045493">
    <property type="term" value="P:xylan catabolic process"/>
    <property type="evidence" value="ECO:0007669"/>
    <property type="project" value="UniProtKB-KW"/>
</dbReference>
<dbReference type="Pfam" id="PF11959">
    <property type="entry name" value="DUF3473"/>
    <property type="match status" value="1"/>
</dbReference>
<keyword evidence="2" id="KW-0624">Polysaccharide degradation</keyword>
<dbReference type="CDD" id="cd10941">
    <property type="entry name" value="CE4_PuuE_HpPgdA_like_2"/>
    <property type="match status" value="1"/>
</dbReference>
<dbReference type="InterPro" id="IPR022560">
    <property type="entry name" value="DUF3473"/>
</dbReference>
<protein>
    <submittedName>
        <fullName evidence="2">Predicted xylanase/chitin deacetylase</fullName>
    </submittedName>
</protein>
<dbReference type="AlphaFoldDB" id="A4B974"/>
<proteinExistence type="predicted"/>
<dbReference type="InterPro" id="IPR014344">
    <property type="entry name" value="XrtA_polysacc_deacetyl"/>
</dbReference>
<name>A4B974_9GAMM</name>